<feature type="signal peptide" evidence="2">
    <location>
        <begin position="1"/>
        <end position="24"/>
    </location>
</feature>
<dbReference type="PROSITE" id="PS51257">
    <property type="entry name" value="PROKAR_LIPOPROTEIN"/>
    <property type="match status" value="1"/>
</dbReference>
<gene>
    <name evidence="3" type="ORF">HNQ61_002720</name>
</gene>
<feature type="region of interest" description="Disordered" evidence="1">
    <location>
        <begin position="332"/>
        <end position="352"/>
    </location>
</feature>
<evidence type="ECO:0000313" key="3">
    <source>
        <dbReference type="EMBL" id="MBB6071096.1"/>
    </source>
</evidence>
<dbReference type="SUPFAM" id="SSF101898">
    <property type="entry name" value="NHL repeat"/>
    <property type="match status" value="1"/>
</dbReference>
<accession>A0A841GZE1</accession>
<sequence length="352" mass="36526">MTSRLARLSAAGLFAAACGGASDAALTTTVRDSAGIRIVENRGAPPPLGWSVNAQPALDIGAQGPGTELYQVMAAVRTPRGQIIVANAGTSQVRIYSPDGRLVRSTGRRGSGPGEFESLFWVGALPGDSIAAWDAGLGRLTVLSPAGDVVRVVTPREPLGMFAQAAGVLPDGRLIVAGGSAPSASASPEPRVRRHTVTYTLLGRTGEASPLGRFPGTEMLTMTPAGGGFLMRPLPFGRQTVVAVQNGMAVVGTADRDEVTAYEPGRGARGIVRLGAQPVPVTKDDIAAYRRSLVTLGMEGDATFQRQQELLLDKAPYPRTMPAYTALLSDPEGISGPSIHAGPATRSRQPGR</sequence>
<feature type="chain" id="PRO_5032874385" description="6-bladed beta-propeller" evidence="2">
    <location>
        <begin position="25"/>
        <end position="352"/>
    </location>
</feature>
<keyword evidence="2" id="KW-0732">Signal</keyword>
<dbReference type="AlphaFoldDB" id="A0A841GZE1"/>
<proteinExistence type="predicted"/>
<dbReference type="Proteomes" id="UP000582837">
    <property type="component" value="Unassembled WGS sequence"/>
</dbReference>
<evidence type="ECO:0000256" key="2">
    <source>
        <dbReference type="SAM" id="SignalP"/>
    </source>
</evidence>
<name>A0A841GZE1_9BACT</name>
<comment type="caution">
    <text evidence="3">The sequence shown here is derived from an EMBL/GenBank/DDBJ whole genome shotgun (WGS) entry which is preliminary data.</text>
</comment>
<evidence type="ECO:0008006" key="5">
    <source>
        <dbReference type="Google" id="ProtNLM"/>
    </source>
</evidence>
<organism evidence="3 4">
    <name type="scientific">Longimicrobium terrae</name>
    <dbReference type="NCBI Taxonomy" id="1639882"/>
    <lineage>
        <taxon>Bacteria</taxon>
        <taxon>Pseudomonadati</taxon>
        <taxon>Gemmatimonadota</taxon>
        <taxon>Longimicrobiia</taxon>
        <taxon>Longimicrobiales</taxon>
        <taxon>Longimicrobiaceae</taxon>
        <taxon>Longimicrobium</taxon>
    </lineage>
</organism>
<reference evidence="3 4" key="1">
    <citation type="submission" date="2020-08" db="EMBL/GenBank/DDBJ databases">
        <title>Genomic Encyclopedia of Type Strains, Phase IV (KMG-IV): sequencing the most valuable type-strain genomes for metagenomic binning, comparative biology and taxonomic classification.</title>
        <authorList>
            <person name="Goeker M."/>
        </authorList>
    </citation>
    <scope>NUCLEOTIDE SEQUENCE [LARGE SCALE GENOMIC DNA]</scope>
    <source>
        <strain evidence="3 4">DSM 29007</strain>
    </source>
</reference>
<evidence type="ECO:0000313" key="4">
    <source>
        <dbReference type="Proteomes" id="UP000582837"/>
    </source>
</evidence>
<keyword evidence="4" id="KW-1185">Reference proteome</keyword>
<evidence type="ECO:0000256" key="1">
    <source>
        <dbReference type="SAM" id="MobiDB-lite"/>
    </source>
</evidence>
<dbReference type="RefSeq" id="WP_170033678.1">
    <property type="nucleotide sequence ID" value="NZ_JABDTL010000001.1"/>
</dbReference>
<dbReference type="Gene3D" id="2.120.10.30">
    <property type="entry name" value="TolB, C-terminal domain"/>
    <property type="match status" value="1"/>
</dbReference>
<dbReference type="EMBL" id="JACHIA010000007">
    <property type="protein sequence ID" value="MBB6071096.1"/>
    <property type="molecule type" value="Genomic_DNA"/>
</dbReference>
<dbReference type="InterPro" id="IPR011042">
    <property type="entry name" value="6-blade_b-propeller_TolB-like"/>
</dbReference>
<protein>
    <recommendedName>
        <fullName evidence="5">6-bladed beta-propeller</fullName>
    </recommendedName>
</protein>